<dbReference type="EMBL" id="JAVYJV010000004">
    <property type="protein sequence ID" value="KAK4373044.1"/>
    <property type="molecule type" value="Genomic_DNA"/>
</dbReference>
<evidence type="ECO:0000313" key="2">
    <source>
        <dbReference type="EMBL" id="KAK4373044.1"/>
    </source>
</evidence>
<keyword evidence="1" id="KW-0732">Signal</keyword>
<accession>A0AAE1VTS6</accession>
<dbReference type="SUPFAM" id="SSF53474">
    <property type="entry name" value="alpha/beta-Hydrolases"/>
    <property type="match status" value="1"/>
</dbReference>
<dbReference type="InterPro" id="IPR029058">
    <property type="entry name" value="AB_hydrolase_fold"/>
</dbReference>
<evidence type="ECO:0008006" key="4">
    <source>
        <dbReference type="Google" id="ProtNLM"/>
    </source>
</evidence>
<evidence type="ECO:0000256" key="1">
    <source>
        <dbReference type="SAM" id="SignalP"/>
    </source>
</evidence>
<dbReference type="PANTHER" id="PTHR42103:SF2">
    <property type="entry name" value="AB HYDROLASE-1 DOMAIN-CONTAINING PROTEIN"/>
    <property type="match status" value="1"/>
</dbReference>
<dbReference type="AlphaFoldDB" id="A0AAE1VTS6"/>
<evidence type="ECO:0000313" key="3">
    <source>
        <dbReference type="Proteomes" id="UP001291623"/>
    </source>
</evidence>
<proteinExistence type="predicted"/>
<feature type="chain" id="PRO_5042170859" description="Xaa-Pro dipeptidyl-peptidase-like domain-containing protein" evidence="1">
    <location>
        <begin position="24"/>
        <end position="172"/>
    </location>
</feature>
<protein>
    <recommendedName>
        <fullName evidence="4">Xaa-Pro dipeptidyl-peptidase-like domain-containing protein</fullName>
    </recommendedName>
</protein>
<sequence length="172" mass="18766">MTMSLVCPLAVVLPVFYTSLVNWLKVDERSDINDSWRITIIVAYRLEIWDGEYWFQLVKKHLYDESTDSVTLDGRVFRPNSEKGDGVNVVAVLVHPYSVLGGCQGLMRGIARGLSSRGVIAVTCDTRGAGKSTGRASLTGSPEINDVSPSANGFSPISPQTQLSLLVHLQVN</sequence>
<keyword evidence="3" id="KW-1185">Reference proteome</keyword>
<organism evidence="2 3">
    <name type="scientific">Anisodus tanguticus</name>
    <dbReference type="NCBI Taxonomy" id="243964"/>
    <lineage>
        <taxon>Eukaryota</taxon>
        <taxon>Viridiplantae</taxon>
        <taxon>Streptophyta</taxon>
        <taxon>Embryophyta</taxon>
        <taxon>Tracheophyta</taxon>
        <taxon>Spermatophyta</taxon>
        <taxon>Magnoliopsida</taxon>
        <taxon>eudicotyledons</taxon>
        <taxon>Gunneridae</taxon>
        <taxon>Pentapetalae</taxon>
        <taxon>asterids</taxon>
        <taxon>lamiids</taxon>
        <taxon>Solanales</taxon>
        <taxon>Solanaceae</taxon>
        <taxon>Solanoideae</taxon>
        <taxon>Hyoscyameae</taxon>
        <taxon>Anisodus</taxon>
    </lineage>
</organism>
<reference evidence="2" key="1">
    <citation type="submission" date="2023-12" db="EMBL/GenBank/DDBJ databases">
        <title>Genome assembly of Anisodus tanguticus.</title>
        <authorList>
            <person name="Wang Y.-J."/>
        </authorList>
    </citation>
    <scope>NUCLEOTIDE SEQUENCE</scope>
    <source>
        <strain evidence="2">KB-2021</strain>
        <tissue evidence="2">Leaf</tissue>
    </source>
</reference>
<comment type="caution">
    <text evidence="2">The sequence shown here is derived from an EMBL/GenBank/DDBJ whole genome shotgun (WGS) entry which is preliminary data.</text>
</comment>
<name>A0AAE1VTS6_9SOLA</name>
<dbReference type="PANTHER" id="PTHR42103">
    <property type="entry name" value="ALPHA/BETA-HYDROLASES SUPERFAMILY PROTEIN"/>
    <property type="match status" value="1"/>
</dbReference>
<feature type="signal peptide" evidence="1">
    <location>
        <begin position="1"/>
        <end position="23"/>
    </location>
</feature>
<dbReference type="Gene3D" id="3.40.50.1820">
    <property type="entry name" value="alpha/beta hydrolase"/>
    <property type="match status" value="1"/>
</dbReference>
<dbReference type="Proteomes" id="UP001291623">
    <property type="component" value="Unassembled WGS sequence"/>
</dbReference>
<gene>
    <name evidence="2" type="ORF">RND71_008428</name>
</gene>